<comment type="caution">
    <text evidence="2">The sequence shown here is derived from an EMBL/GenBank/DDBJ whole genome shotgun (WGS) entry which is preliminary data.</text>
</comment>
<gene>
    <name evidence="2" type="ORF">AVEN_29570_1</name>
</gene>
<dbReference type="AlphaFoldDB" id="A0A4Y2M2U0"/>
<reference evidence="2 3" key="1">
    <citation type="journal article" date="2019" name="Sci. Rep.">
        <title>Orb-weaving spider Araneus ventricosus genome elucidates the spidroin gene catalogue.</title>
        <authorList>
            <person name="Kono N."/>
            <person name="Nakamura H."/>
            <person name="Ohtoshi R."/>
            <person name="Moran D.A.P."/>
            <person name="Shinohara A."/>
            <person name="Yoshida Y."/>
            <person name="Fujiwara M."/>
            <person name="Mori M."/>
            <person name="Tomita M."/>
            <person name="Arakawa K."/>
        </authorList>
    </citation>
    <scope>NUCLEOTIDE SEQUENCE [LARGE SCALE GENOMIC DNA]</scope>
</reference>
<dbReference type="EMBL" id="BGPR01006715">
    <property type="protein sequence ID" value="GBN21281.1"/>
    <property type="molecule type" value="Genomic_DNA"/>
</dbReference>
<name>A0A4Y2M2U0_ARAVE</name>
<evidence type="ECO:0000256" key="1">
    <source>
        <dbReference type="SAM" id="MobiDB-lite"/>
    </source>
</evidence>
<feature type="region of interest" description="Disordered" evidence="1">
    <location>
        <begin position="1"/>
        <end position="27"/>
    </location>
</feature>
<evidence type="ECO:0000313" key="2">
    <source>
        <dbReference type="EMBL" id="GBN21281.1"/>
    </source>
</evidence>
<sequence>MLKRPEWPNGNVSTSRPEGGGTETRFHRRSAVCGASCTPNPTQWPNALPLLWRGSLERGAPAQVLSSSSDSGSKLRGPSLNRPRVASKRDVDIT</sequence>
<feature type="region of interest" description="Disordered" evidence="1">
    <location>
        <begin position="60"/>
        <end position="94"/>
    </location>
</feature>
<keyword evidence="3" id="KW-1185">Reference proteome</keyword>
<organism evidence="2 3">
    <name type="scientific">Araneus ventricosus</name>
    <name type="common">Orbweaver spider</name>
    <name type="synonym">Epeira ventricosa</name>
    <dbReference type="NCBI Taxonomy" id="182803"/>
    <lineage>
        <taxon>Eukaryota</taxon>
        <taxon>Metazoa</taxon>
        <taxon>Ecdysozoa</taxon>
        <taxon>Arthropoda</taxon>
        <taxon>Chelicerata</taxon>
        <taxon>Arachnida</taxon>
        <taxon>Araneae</taxon>
        <taxon>Araneomorphae</taxon>
        <taxon>Entelegynae</taxon>
        <taxon>Araneoidea</taxon>
        <taxon>Araneidae</taxon>
        <taxon>Araneus</taxon>
    </lineage>
</organism>
<accession>A0A4Y2M2U0</accession>
<evidence type="ECO:0000313" key="3">
    <source>
        <dbReference type="Proteomes" id="UP000499080"/>
    </source>
</evidence>
<proteinExistence type="predicted"/>
<protein>
    <submittedName>
        <fullName evidence="2">Uncharacterized protein</fullName>
    </submittedName>
</protein>
<dbReference type="Proteomes" id="UP000499080">
    <property type="component" value="Unassembled WGS sequence"/>
</dbReference>